<reference evidence="1 2" key="1">
    <citation type="submission" date="2020-09" db="EMBL/GenBank/DDBJ databases">
        <title>De no assembly of potato wild relative species, Solanum commersonii.</title>
        <authorList>
            <person name="Cho K."/>
        </authorList>
    </citation>
    <scope>NUCLEOTIDE SEQUENCE [LARGE SCALE GENOMIC DNA]</scope>
    <source>
        <strain evidence="1">LZ3.2</strain>
        <tissue evidence="1">Leaf</tissue>
    </source>
</reference>
<organism evidence="1 2">
    <name type="scientific">Solanum commersonii</name>
    <name type="common">Commerson's wild potato</name>
    <name type="synonym">Commerson's nightshade</name>
    <dbReference type="NCBI Taxonomy" id="4109"/>
    <lineage>
        <taxon>Eukaryota</taxon>
        <taxon>Viridiplantae</taxon>
        <taxon>Streptophyta</taxon>
        <taxon>Embryophyta</taxon>
        <taxon>Tracheophyta</taxon>
        <taxon>Spermatophyta</taxon>
        <taxon>Magnoliopsida</taxon>
        <taxon>eudicotyledons</taxon>
        <taxon>Gunneridae</taxon>
        <taxon>Pentapetalae</taxon>
        <taxon>asterids</taxon>
        <taxon>lamiids</taxon>
        <taxon>Solanales</taxon>
        <taxon>Solanaceae</taxon>
        <taxon>Solanoideae</taxon>
        <taxon>Solaneae</taxon>
        <taxon>Solanum</taxon>
    </lineage>
</organism>
<sequence>MYFVPWFIPTCLPLFINILERSYKDESGNIPKVVYPPQSSFILPSNNGITFTAFQKFVEEDVAAISIIEIHYMISQNNNLGLYAKSDFDSDSASEEEIDLPDLSDNNHHVNMNAYNNCHDDICSCEMMSFINYNLNLKI</sequence>
<evidence type="ECO:0000313" key="2">
    <source>
        <dbReference type="Proteomes" id="UP000824120"/>
    </source>
</evidence>
<keyword evidence="2" id="KW-1185">Reference proteome</keyword>
<dbReference type="EMBL" id="JACXVP010000008">
    <property type="protein sequence ID" value="KAG5592672.1"/>
    <property type="molecule type" value="Genomic_DNA"/>
</dbReference>
<proteinExistence type="predicted"/>
<gene>
    <name evidence="1" type="ORF">H5410_043186</name>
</gene>
<dbReference type="Proteomes" id="UP000824120">
    <property type="component" value="Chromosome 8"/>
</dbReference>
<comment type="caution">
    <text evidence="1">The sequence shown here is derived from an EMBL/GenBank/DDBJ whole genome shotgun (WGS) entry which is preliminary data.</text>
</comment>
<name>A0A9J5XZJ9_SOLCO</name>
<protein>
    <submittedName>
        <fullName evidence="1">Uncharacterized protein</fullName>
    </submittedName>
</protein>
<accession>A0A9J5XZJ9</accession>
<evidence type="ECO:0000313" key="1">
    <source>
        <dbReference type="EMBL" id="KAG5592672.1"/>
    </source>
</evidence>
<dbReference type="AlphaFoldDB" id="A0A9J5XZJ9"/>
<dbReference type="OrthoDB" id="1324972at2759"/>